<sequence>MYLVRCKDQREMRIYFLIRCILRTSTGCTAVIESPKLITQLSLDEEREIREILLDDAIS</sequence>
<name>A0A117NJG1_PICGL</name>
<proteinExistence type="predicted"/>
<organism evidence="1">
    <name type="scientific">Picea glauca</name>
    <name type="common">White spruce</name>
    <name type="synonym">Pinus glauca</name>
    <dbReference type="NCBI Taxonomy" id="3330"/>
    <lineage>
        <taxon>Eukaryota</taxon>
        <taxon>Viridiplantae</taxon>
        <taxon>Streptophyta</taxon>
        <taxon>Embryophyta</taxon>
        <taxon>Tracheophyta</taxon>
        <taxon>Spermatophyta</taxon>
        <taxon>Pinopsida</taxon>
        <taxon>Pinidae</taxon>
        <taxon>Conifers I</taxon>
        <taxon>Pinales</taxon>
        <taxon>Pinaceae</taxon>
        <taxon>Picea</taxon>
    </lineage>
</organism>
<reference evidence="1" key="1">
    <citation type="journal article" date="2015" name="Genome Biol. Evol.">
        <title>Organellar Genomes of White Spruce (Picea glauca): Assembly and Annotation.</title>
        <authorList>
            <person name="Jackman S.D."/>
            <person name="Warren R.L."/>
            <person name="Gibb E.A."/>
            <person name="Vandervalk B.P."/>
            <person name="Mohamadi H."/>
            <person name="Chu J."/>
            <person name="Raymond A."/>
            <person name="Pleasance S."/>
            <person name="Coope R."/>
            <person name="Wildung M.R."/>
            <person name="Ritland C.E."/>
            <person name="Bousquet J."/>
            <person name="Jones S.J."/>
            <person name="Bohlmann J."/>
            <person name="Birol I."/>
        </authorList>
    </citation>
    <scope>NUCLEOTIDE SEQUENCE [LARGE SCALE GENOMIC DNA]</scope>
    <source>
        <tissue evidence="1">Flushing bud</tissue>
    </source>
</reference>
<protein>
    <submittedName>
        <fullName evidence="1">Uncharacterized protein</fullName>
    </submittedName>
</protein>
<dbReference type="EMBL" id="LKAM01000001">
    <property type="protein sequence ID" value="KUM51410.1"/>
    <property type="molecule type" value="Genomic_DNA"/>
</dbReference>
<comment type="caution">
    <text evidence="1">The sequence shown here is derived from an EMBL/GenBank/DDBJ whole genome shotgun (WGS) entry which is preliminary data.</text>
</comment>
<keyword evidence="1" id="KW-0496">Mitochondrion</keyword>
<evidence type="ECO:0000313" key="1">
    <source>
        <dbReference type="EMBL" id="KUM51410.1"/>
    </source>
</evidence>
<dbReference type="AlphaFoldDB" id="A0A117NJG1"/>
<accession>A0A117NJG1</accession>
<gene>
    <name evidence="1" type="ORF">ABT39_MTgene1258</name>
</gene>
<geneLocation type="mitochondrion" evidence="1"/>